<dbReference type="Proteomes" id="UP001365128">
    <property type="component" value="Unassembled WGS sequence"/>
</dbReference>
<organism evidence="2 3">
    <name type="scientific">Phyllosticta citricarpa</name>
    <dbReference type="NCBI Taxonomy" id="55181"/>
    <lineage>
        <taxon>Eukaryota</taxon>
        <taxon>Fungi</taxon>
        <taxon>Dikarya</taxon>
        <taxon>Ascomycota</taxon>
        <taxon>Pezizomycotina</taxon>
        <taxon>Dothideomycetes</taxon>
        <taxon>Dothideomycetes incertae sedis</taxon>
        <taxon>Botryosphaeriales</taxon>
        <taxon>Phyllostictaceae</taxon>
        <taxon>Phyllosticta</taxon>
    </lineage>
</organism>
<keyword evidence="1" id="KW-0472">Membrane</keyword>
<keyword evidence="3" id="KW-1185">Reference proteome</keyword>
<dbReference type="EMBL" id="JBBPDW010000007">
    <property type="protein sequence ID" value="KAK7550636.1"/>
    <property type="molecule type" value="Genomic_DNA"/>
</dbReference>
<reference evidence="2 3" key="1">
    <citation type="submission" date="2024-04" db="EMBL/GenBank/DDBJ databases">
        <title>Phyllosticta paracitricarpa is synonymous to the EU quarantine fungus P. citricarpa based on phylogenomic analyses.</title>
        <authorList>
            <consortium name="Lawrence Berkeley National Laboratory"/>
            <person name="Van Ingen-Buijs V.A."/>
            <person name="Van Westerhoven A.C."/>
            <person name="Haridas S."/>
            <person name="Skiadas P."/>
            <person name="Martin F."/>
            <person name="Groenewald J.Z."/>
            <person name="Crous P.W."/>
            <person name="Seidl M.F."/>
        </authorList>
    </citation>
    <scope>NUCLEOTIDE SEQUENCE [LARGE SCALE GENOMIC DNA]</scope>
    <source>
        <strain evidence="2 3">CBS 122670</strain>
    </source>
</reference>
<feature type="transmembrane region" description="Helical" evidence="1">
    <location>
        <begin position="83"/>
        <end position="101"/>
    </location>
</feature>
<keyword evidence="1" id="KW-1133">Transmembrane helix</keyword>
<comment type="caution">
    <text evidence="2">The sequence shown here is derived from an EMBL/GenBank/DDBJ whole genome shotgun (WGS) entry which is preliminary data.</text>
</comment>
<sequence length="161" mass="18236">SESMISGSYLPTYLPRWFGNGNGAVLFGNFWGEVSRRLWSSSRPLSSRGSRLQSLYLLYANTDFCGAEEGPSGRWLGLGKRSGLLSILVSFAVIVLLWQGLDNSVSFSTRQETVSKHLNLAQSHITQHLGRSVLPPSFRFTRILFFFFFFSSFFSRLRDTF</sequence>
<feature type="transmembrane region" description="Helical" evidence="1">
    <location>
        <begin position="140"/>
        <end position="157"/>
    </location>
</feature>
<accession>A0ABR1MIS3</accession>
<evidence type="ECO:0000313" key="3">
    <source>
        <dbReference type="Proteomes" id="UP001365128"/>
    </source>
</evidence>
<evidence type="ECO:0000256" key="1">
    <source>
        <dbReference type="SAM" id="Phobius"/>
    </source>
</evidence>
<proteinExistence type="predicted"/>
<protein>
    <submittedName>
        <fullName evidence="2">Uncharacterized protein</fullName>
    </submittedName>
</protein>
<gene>
    <name evidence="2" type="ORF">IWX46DRAFT_593513</name>
</gene>
<feature type="non-terminal residue" evidence="2">
    <location>
        <position position="1"/>
    </location>
</feature>
<name>A0ABR1MIS3_9PEZI</name>
<evidence type="ECO:0000313" key="2">
    <source>
        <dbReference type="EMBL" id="KAK7550636.1"/>
    </source>
</evidence>
<keyword evidence="1" id="KW-0812">Transmembrane</keyword>